<accession>A0A812KMF2</accession>
<keyword evidence="4" id="KW-1185">Reference proteome</keyword>
<feature type="transmembrane region" description="Helical" evidence="1">
    <location>
        <begin position="47"/>
        <end position="69"/>
    </location>
</feature>
<proteinExistence type="predicted"/>
<gene>
    <name evidence="3" type="ORF">SNAT2548_LOCUS9335</name>
</gene>
<feature type="transmembrane region" description="Helical" evidence="1">
    <location>
        <begin position="224"/>
        <end position="245"/>
    </location>
</feature>
<feature type="transmembrane region" description="Helical" evidence="1">
    <location>
        <begin position="105"/>
        <end position="125"/>
    </location>
</feature>
<evidence type="ECO:0000313" key="4">
    <source>
        <dbReference type="Proteomes" id="UP000604046"/>
    </source>
</evidence>
<organism evidence="3 4">
    <name type="scientific">Symbiodinium natans</name>
    <dbReference type="NCBI Taxonomy" id="878477"/>
    <lineage>
        <taxon>Eukaryota</taxon>
        <taxon>Sar</taxon>
        <taxon>Alveolata</taxon>
        <taxon>Dinophyceae</taxon>
        <taxon>Suessiales</taxon>
        <taxon>Symbiodiniaceae</taxon>
        <taxon>Symbiodinium</taxon>
    </lineage>
</organism>
<dbReference type="GO" id="GO:0016020">
    <property type="term" value="C:membrane"/>
    <property type="evidence" value="ECO:0007669"/>
    <property type="project" value="TreeGrafter"/>
</dbReference>
<dbReference type="Pfam" id="PF01757">
    <property type="entry name" value="Acyl_transf_3"/>
    <property type="match status" value="1"/>
</dbReference>
<feature type="transmembrane region" description="Helical" evidence="1">
    <location>
        <begin position="7"/>
        <end position="27"/>
    </location>
</feature>
<keyword evidence="1" id="KW-0812">Transmembrane</keyword>
<name>A0A812KMF2_9DINO</name>
<sequence>MGGGSMGLFYIISGFVMAVGYCQVMLQPCCGRCGGEPNLPKLSACSFWLRRLVRLAPTYFLTNCLGVALKAAFAPEALNEITTVQFVLSGLGLTSWYIVAPVGNGLTWTISTMLFFYLCFPVLGPAMQRVSVPFLRVLAWAMYLLQAVFMIVGYVLNLGGYWIRMFPPARLPIFIMGICAGLSRVHGEQQRADEADACQTPVSRRDVPVEIGSKGWGMEACCPAWALIFIWTGLSLYGTTVTFICSHNLNFRFNLEVPGTEHAHLPGCQSKRCLFASAADSMARKWRFLRTCRGALPGDAAAVLALPSTLFVRHVLEHHVGLTDWTHVMSIERLHVQLPWLLDECTLQPKKTPKDFQLVCEQAAQSFPPGRRFLLRDASGSTAQFF</sequence>
<dbReference type="GO" id="GO:0000271">
    <property type="term" value="P:polysaccharide biosynthetic process"/>
    <property type="evidence" value="ECO:0007669"/>
    <property type="project" value="TreeGrafter"/>
</dbReference>
<evidence type="ECO:0000259" key="2">
    <source>
        <dbReference type="Pfam" id="PF01757"/>
    </source>
</evidence>
<keyword evidence="1" id="KW-0472">Membrane</keyword>
<protein>
    <recommendedName>
        <fullName evidence="2">Acyltransferase 3 domain-containing protein</fullName>
    </recommendedName>
</protein>
<dbReference type="PANTHER" id="PTHR23028:SF53">
    <property type="entry name" value="ACYL_TRANSF_3 DOMAIN-CONTAINING PROTEIN"/>
    <property type="match status" value="1"/>
</dbReference>
<feature type="transmembrane region" description="Helical" evidence="1">
    <location>
        <begin position="81"/>
        <end position="99"/>
    </location>
</feature>
<evidence type="ECO:0000313" key="3">
    <source>
        <dbReference type="EMBL" id="CAE7230260.1"/>
    </source>
</evidence>
<dbReference type="Proteomes" id="UP000604046">
    <property type="component" value="Unassembled WGS sequence"/>
</dbReference>
<dbReference type="OrthoDB" id="424712at2759"/>
<dbReference type="EMBL" id="CAJNDS010000720">
    <property type="protein sequence ID" value="CAE7230260.1"/>
    <property type="molecule type" value="Genomic_DNA"/>
</dbReference>
<feature type="transmembrane region" description="Helical" evidence="1">
    <location>
        <begin position="137"/>
        <end position="163"/>
    </location>
</feature>
<dbReference type="InterPro" id="IPR002656">
    <property type="entry name" value="Acyl_transf_3_dom"/>
</dbReference>
<dbReference type="AlphaFoldDB" id="A0A812KMF2"/>
<dbReference type="InterPro" id="IPR050879">
    <property type="entry name" value="Acyltransferase_3"/>
</dbReference>
<evidence type="ECO:0000256" key="1">
    <source>
        <dbReference type="SAM" id="Phobius"/>
    </source>
</evidence>
<feature type="domain" description="Acyltransferase 3" evidence="2">
    <location>
        <begin position="5"/>
        <end position="246"/>
    </location>
</feature>
<dbReference type="GO" id="GO:0016747">
    <property type="term" value="F:acyltransferase activity, transferring groups other than amino-acyl groups"/>
    <property type="evidence" value="ECO:0007669"/>
    <property type="project" value="InterPro"/>
</dbReference>
<reference evidence="3" key="1">
    <citation type="submission" date="2021-02" db="EMBL/GenBank/DDBJ databases">
        <authorList>
            <person name="Dougan E. K."/>
            <person name="Rhodes N."/>
            <person name="Thang M."/>
            <person name="Chan C."/>
        </authorList>
    </citation>
    <scope>NUCLEOTIDE SEQUENCE</scope>
</reference>
<dbReference type="PANTHER" id="PTHR23028">
    <property type="entry name" value="ACETYLTRANSFERASE"/>
    <property type="match status" value="1"/>
</dbReference>
<comment type="caution">
    <text evidence="3">The sequence shown here is derived from an EMBL/GenBank/DDBJ whole genome shotgun (WGS) entry which is preliminary data.</text>
</comment>
<keyword evidence="1" id="KW-1133">Transmembrane helix</keyword>